<evidence type="ECO:0000259" key="2">
    <source>
        <dbReference type="Pfam" id="PF13590"/>
    </source>
</evidence>
<dbReference type="Pfam" id="PF13590">
    <property type="entry name" value="DUF4136"/>
    <property type="match status" value="1"/>
</dbReference>
<organism evidence="3 4">
    <name type="scientific">Siphonobacter aquaeclarae</name>
    <dbReference type="NCBI Taxonomy" id="563176"/>
    <lineage>
        <taxon>Bacteria</taxon>
        <taxon>Pseudomonadati</taxon>
        <taxon>Bacteroidota</taxon>
        <taxon>Cytophagia</taxon>
        <taxon>Cytophagales</taxon>
        <taxon>Cytophagaceae</taxon>
        <taxon>Siphonobacter</taxon>
    </lineage>
</organism>
<dbReference type="InterPro" id="IPR025411">
    <property type="entry name" value="DUF4136"/>
</dbReference>
<dbReference type="Gene3D" id="3.30.160.670">
    <property type="match status" value="1"/>
</dbReference>
<dbReference type="EMBL" id="FNGS01000004">
    <property type="protein sequence ID" value="SDM09151.1"/>
    <property type="molecule type" value="Genomic_DNA"/>
</dbReference>
<name>A0A1G9QEI2_9BACT</name>
<dbReference type="OrthoDB" id="118896at2"/>
<evidence type="ECO:0000313" key="4">
    <source>
        <dbReference type="Proteomes" id="UP000198901"/>
    </source>
</evidence>
<proteinExistence type="predicted"/>
<sequence length="190" mass="21486">MKTVVKILGMAFGLLGATVLTSFAQVTTDRDKSADFNQYHTFNWGDTDVKTGPNPVYQSDLITRSIRDNVGYELSRRGLTQSDNPDLQVVVHTYTERKNQRVYNGPYGGYPYYGWGWGMRYAPFMYYGGPSYYNQTMTEGTMVIDFVDTHTGHLVWRGVAQSPLSGARGLDRLIARGVHKMMKRYPVAEA</sequence>
<evidence type="ECO:0000313" key="3">
    <source>
        <dbReference type="EMBL" id="SDM09151.1"/>
    </source>
</evidence>
<accession>A0A1G9QEI2</accession>
<feature type="signal peptide" evidence="1">
    <location>
        <begin position="1"/>
        <end position="24"/>
    </location>
</feature>
<dbReference type="Proteomes" id="UP000198901">
    <property type="component" value="Unassembled WGS sequence"/>
</dbReference>
<keyword evidence="4" id="KW-1185">Reference proteome</keyword>
<evidence type="ECO:0000256" key="1">
    <source>
        <dbReference type="SAM" id="SignalP"/>
    </source>
</evidence>
<dbReference type="AlphaFoldDB" id="A0A1G9QEI2"/>
<feature type="chain" id="PRO_5011557986" description="DUF4136 domain-containing protein" evidence="1">
    <location>
        <begin position="25"/>
        <end position="190"/>
    </location>
</feature>
<protein>
    <recommendedName>
        <fullName evidence="2">DUF4136 domain-containing protein</fullName>
    </recommendedName>
</protein>
<dbReference type="RefSeq" id="WP_093202614.1">
    <property type="nucleotide sequence ID" value="NZ_FNGS01000004.1"/>
</dbReference>
<feature type="domain" description="DUF4136" evidence="2">
    <location>
        <begin position="26"/>
        <end position="186"/>
    </location>
</feature>
<keyword evidence="1" id="KW-0732">Signal</keyword>
<gene>
    <name evidence="3" type="ORF">SAMN04488090_2587</name>
</gene>
<dbReference type="STRING" id="563176.SAMN04488090_2587"/>
<reference evidence="3 4" key="1">
    <citation type="submission" date="2016-10" db="EMBL/GenBank/DDBJ databases">
        <authorList>
            <person name="de Groot N.N."/>
        </authorList>
    </citation>
    <scope>NUCLEOTIDE SEQUENCE [LARGE SCALE GENOMIC DNA]</scope>
    <source>
        <strain evidence="3 4">DSM 21668</strain>
    </source>
</reference>